<feature type="compositionally biased region" description="Low complexity" evidence="1">
    <location>
        <begin position="20"/>
        <end position="38"/>
    </location>
</feature>
<evidence type="ECO:0000313" key="2">
    <source>
        <dbReference type="EMBL" id="MEN2986723.1"/>
    </source>
</evidence>
<protein>
    <submittedName>
        <fullName evidence="2">Uncharacterized protein</fullName>
    </submittedName>
</protein>
<dbReference type="RefSeq" id="WP_345930828.1">
    <property type="nucleotide sequence ID" value="NZ_JBBKTV010000001.1"/>
</dbReference>
<dbReference type="EMBL" id="JBBKTW010000001">
    <property type="protein sequence ID" value="MEN2986723.1"/>
    <property type="molecule type" value="Genomic_DNA"/>
</dbReference>
<proteinExistence type="predicted"/>
<sequence length="76" mass="7989">MEERLNDAGDDRMDRRRLMPSGPALTPPAGAASALAGRSGHDGHAPQTTSGGLPIGRAWADRDAADAVERARRRNG</sequence>
<comment type="caution">
    <text evidence="2">The sequence shown here is derived from an EMBL/GenBank/DDBJ whole genome shotgun (WGS) entry which is preliminary data.</text>
</comment>
<name>A0ABU9YD52_9PROT</name>
<organism evidence="2 3">
    <name type="scientific">Tistrella arctica</name>
    <dbReference type="NCBI Taxonomy" id="3133430"/>
    <lineage>
        <taxon>Bacteria</taxon>
        <taxon>Pseudomonadati</taxon>
        <taxon>Pseudomonadota</taxon>
        <taxon>Alphaproteobacteria</taxon>
        <taxon>Geminicoccales</taxon>
        <taxon>Geminicoccaceae</taxon>
        <taxon>Tistrella</taxon>
    </lineage>
</organism>
<reference evidence="2 3" key="1">
    <citation type="submission" date="2024-03" db="EMBL/GenBank/DDBJ databases">
        <title>High-quality draft genome sequencing of Tistrella sp. BH-R2-4.</title>
        <authorList>
            <person name="Dong C."/>
        </authorList>
    </citation>
    <scope>NUCLEOTIDE SEQUENCE [LARGE SCALE GENOMIC DNA]</scope>
    <source>
        <strain evidence="2 3">BH-R2-4</strain>
    </source>
</reference>
<feature type="compositionally biased region" description="Basic and acidic residues" evidence="1">
    <location>
        <begin position="1"/>
        <end position="17"/>
    </location>
</feature>
<evidence type="ECO:0000313" key="3">
    <source>
        <dbReference type="Proteomes" id="UP001413721"/>
    </source>
</evidence>
<feature type="region of interest" description="Disordered" evidence="1">
    <location>
        <begin position="1"/>
        <end position="58"/>
    </location>
</feature>
<gene>
    <name evidence="2" type="ORF">WG926_00290</name>
</gene>
<keyword evidence="3" id="KW-1185">Reference proteome</keyword>
<evidence type="ECO:0000256" key="1">
    <source>
        <dbReference type="SAM" id="MobiDB-lite"/>
    </source>
</evidence>
<accession>A0ABU9YD52</accession>
<dbReference type="Proteomes" id="UP001413721">
    <property type="component" value="Unassembled WGS sequence"/>
</dbReference>